<protein>
    <submittedName>
        <fullName evidence="4">Oxidoreductase</fullName>
    </submittedName>
</protein>
<evidence type="ECO:0000256" key="2">
    <source>
        <dbReference type="ARBA" id="ARBA00023002"/>
    </source>
</evidence>
<reference evidence="4 5" key="1">
    <citation type="journal article" date="2000" name="Nucleic Acids Res.">
        <title>Complete genome sequence of the alkaliphilic bacterium Bacillus halodurans and genomic sequence comparison with Bacillus subtilis.</title>
        <authorList>
            <person name="Takami H."/>
            <person name="Nakasone K."/>
            <person name="Takaki Y."/>
            <person name="Maeno G."/>
            <person name="Sasaki R."/>
            <person name="Masui N."/>
            <person name="Fuji F."/>
            <person name="Hirama C."/>
            <person name="Nakamura Y."/>
            <person name="Ogasawara N."/>
            <person name="Kuhara S."/>
            <person name="Horikoshi K."/>
        </authorList>
    </citation>
    <scope>NUCLEOTIDE SEQUENCE [LARGE SCALE GENOMIC DNA]</scope>
    <source>
        <strain evidence="5">ATCC BAA-125 / DSM 18197 / FERM 7344 / JCM 9153 / C-125</strain>
    </source>
</reference>
<dbReference type="PANTHER" id="PTHR44196">
    <property type="entry name" value="DEHYDROGENASE/REDUCTASE SDR FAMILY MEMBER 7B"/>
    <property type="match status" value="1"/>
</dbReference>
<dbReference type="InterPro" id="IPR002347">
    <property type="entry name" value="SDR_fam"/>
</dbReference>
<dbReference type="PIR" id="B83838">
    <property type="entry name" value="B83838"/>
</dbReference>
<keyword evidence="5" id="KW-1185">Reference proteome</keyword>
<dbReference type="PRINTS" id="PR00080">
    <property type="entry name" value="SDRFAMILY"/>
</dbReference>
<dbReference type="KEGG" id="bha:BH1506"/>
<dbReference type="FunFam" id="3.40.50.720:FF:000047">
    <property type="entry name" value="NADP-dependent L-serine/L-allo-threonine dehydrogenase"/>
    <property type="match status" value="1"/>
</dbReference>
<gene>
    <name evidence="4" type="ordered locus">BH1506</name>
</gene>
<dbReference type="EMBL" id="BA000004">
    <property type="protein sequence ID" value="BAB05225.1"/>
    <property type="molecule type" value="Genomic_DNA"/>
</dbReference>
<evidence type="ECO:0000256" key="3">
    <source>
        <dbReference type="RuleBase" id="RU000363"/>
    </source>
</evidence>
<organism evidence="4 5">
    <name type="scientific">Halalkalibacterium halodurans (strain ATCC BAA-125 / DSM 18197 / FERM 7344 / JCM 9153 / C-125)</name>
    <name type="common">Bacillus halodurans</name>
    <dbReference type="NCBI Taxonomy" id="272558"/>
    <lineage>
        <taxon>Bacteria</taxon>
        <taxon>Bacillati</taxon>
        <taxon>Bacillota</taxon>
        <taxon>Bacilli</taxon>
        <taxon>Bacillales</taxon>
        <taxon>Bacillaceae</taxon>
        <taxon>Halalkalibacterium (ex Joshi et al. 2022)</taxon>
    </lineage>
</organism>
<keyword evidence="2" id="KW-0560">Oxidoreductase</keyword>
<dbReference type="AlphaFoldDB" id="Q9KCR3"/>
<dbReference type="SUPFAM" id="SSF51735">
    <property type="entry name" value="NAD(P)-binding Rossmann-fold domains"/>
    <property type="match status" value="1"/>
</dbReference>
<dbReference type="RefSeq" id="WP_010897671.1">
    <property type="nucleotide sequence ID" value="NC_002570.2"/>
</dbReference>
<comment type="similarity">
    <text evidence="1 3">Belongs to the short-chain dehydrogenases/reductases (SDR) family.</text>
</comment>
<dbReference type="eggNOG" id="COG0300">
    <property type="taxonomic scope" value="Bacteria"/>
</dbReference>
<dbReference type="STRING" id="272558.gene:10727404"/>
<name>Q9KCR3_HALH5</name>
<dbReference type="HOGENOM" id="CLU_010194_2_1_9"/>
<dbReference type="PRINTS" id="PR00081">
    <property type="entry name" value="GDHRDH"/>
</dbReference>
<dbReference type="PIRSF" id="PIRSF000126">
    <property type="entry name" value="11-beta-HSD1"/>
    <property type="match status" value="1"/>
</dbReference>
<dbReference type="GO" id="GO:0016616">
    <property type="term" value="F:oxidoreductase activity, acting on the CH-OH group of donors, NAD or NADP as acceptor"/>
    <property type="evidence" value="ECO:0007669"/>
    <property type="project" value="UniProtKB-ARBA"/>
</dbReference>
<dbReference type="PROSITE" id="PS00061">
    <property type="entry name" value="ADH_SHORT"/>
    <property type="match status" value="1"/>
</dbReference>
<accession>Q9KCR3</accession>
<dbReference type="InterPro" id="IPR036291">
    <property type="entry name" value="NAD(P)-bd_dom_sf"/>
</dbReference>
<evidence type="ECO:0000313" key="5">
    <source>
        <dbReference type="Proteomes" id="UP000001258"/>
    </source>
</evidence>
<dbReference type="GO" id="GO:0016020">
    <property type="term" value="C:membrane"/>
    <property type="evidence" value="ECO:0007669"/>
    <property type="project" value="TreeGrafter"/>
</dbReference>
<proteinExistence type="inferred from homology"/>
<sequence>MRKKTIFITGASSGLGRQLAIDFSWEETVLCLFARSQERLENVQRIVVENGGEAHIYPVDLADPQSIDRSFAEAISAVGVVDVLINNAGYGVFEPFCDSQMDENERMFRVNVFGLMRATAAVLPTMREQGSGHIINIASQAGKIATAKSAIYSATKHAVLGFTNSLRMELKGTGIHVSAVNPGPIQTPFFDQADKEGAYTSKVQRIMLDPEDVSEKIVQLTKKPKRELNLPWWMNIGATAYQVAPRLLELLAGKQFRQK</sequence>
<dbReference type="Proteomes" id="UP000001258">
    <property type="component" value="Chromosome"/>
</dbReference>
<dbReference type="InterPro" id="IPR020904">
    <property type="entry name" value="Sc_DH/Rdtase_CS"/>
</dbReference>
<evidence type="ECO:0000313" key="4">
    <source>
        <dbReference type="EMBL" id="BAB05225.1"/>
    </source>
</evidence>
<dbReference type="Pfam" id="PF00106">
    <property type="entry name" value="adh_short"/>
    <property type="match status" value="1"/>
</dbReference>
<dbReference type="PANTHER" id="PTHR44196:SF1">
    <property type="entry name" value="DEHYDROGENASE_REDUCTASE SDR FAMILY MEMBER 7B"/>
    <property type="match status" value="1"/>
</dbReference>
<dbReference type="Gene3D" id="3.40.50.720">
    <property type="entry name" value="NAD(P)-binding Rossmann-like Domain"/>
    <property type="match status" value="1"/>
</dbReference>
<evidence type="ECO:0000256" key="1">
    <source>
        <dbReference type="ARBA" id="ARBA00006484"/>
    </source>
</evidence>